<sequence length="241" mass="27067">MRHQYYQTLRLLSSGNDISTSNTLELALYLFSTFGWAQKHSVTDRMVARDFQMRAFLFVFNVRGNLCIPFAEIFMSYVSVDGQNLAPIAIENNGFFSRVLPTTVLRHHARHISHNTVSESLLLCLEMDKETTVESRWWCRQGSPTEDALFGLMGDLTQGTRDREAMSVIMLQTIVSGPPVLCLTRRAKKGTSAALRTGGTSNLTDERAVIVDLARNAGLTKDSPKEVFINTAFACILPWRQ</sequence>
<evidence type="ECO:0000313" key="2">
    <source>
        <dbReference type="Proteomes" id="UP000219338"/>
    </source>
</evidence>
<name>A0A284SCY0_ARMOS</name>
<dbReference type="Proteomes" id="UP000219338">
    <property type="component" value="Unassembled WGS sequence"/>
</dbReference>
<protein>
    <submittedName>
        <fullName evidence="1">Uncharacterized protein</fullName>
    </submittedName>
</protein>
<gene>
    <name evidence="1" type="ORF">ARMOST_22448</name>
</gene>
<dbReference type="EMBL" id="FUEG01000071">
    <property type="protein sequence ID" value="SJL18846.1"/>
    <property type="molecule type" value="Genomic_DNA"/>
</dbReference>
<accession>A0A284SCY0</accession>
<proteinExistence type="predicted"/>
<organism evidence="1 2">
    <name type="scientific">Armillaria ostoyae</name>
    <name type="common">Armillaria root rot fungus</name>
    <dbReference type="NCBI Taxonomy" id="47428"/>
    <lineage>
        <taxon>Eukaryota</taxon>
        <taxon>Fungi</taxon>
        <taxon>Dikarya</taxon>
        <taxon>Basidiomycota</taxon>
        <taxon>Agaricomycotina</taxon>
        <taxon>Agaricomycetes</taxon>
        <taxon>Agaricomycetidae</taxon>
        <taxon>Agaricales</taxon>
        <taxon>Marasmiineae</taxon>
        <taxon>Physalacriaceae</taxon>
        <taxon>Armillaria</taxon>
    </lineage>
</organism>
<dbReference type="AlphaFoldDB" id="A0A284SCY0"/>
<reference evidence="2" key="1">
    <citation type="journal article" date="2017" name="Nat. Ecol. Evol.">
        <title>Genome expansion and lineage-specific genetic innovations in the forest pathogenic fungi Armillaria.</title>
        <authorList>
            <person name="Sipos G."/>
            <person name="Prasanna A.N."/>
            <person name="Walter M.C."/>
            <person name="O'Connor E."/>
            <person name="Balint B."/>
            <person name="Krizsan K."/>
            <person name="Kiss B."/>
            <person name="Hess J."/>
            <person name="Varga T."/>
            <person name="Slot J."/>
            <person name="Riley R."/>
            <person name="Boka B."/>
            <person name="Rigling D."/>
            <person name="Barry K."/>
            <person name="Lee J."/>
            <person name="Mihaltcheva S."/>
            <person name="LaButti K."/>
            <person name="Lipzen A."/>
            <person name="Waldron R."/>
            <person name="Moloney N.M."/>
            <person name="Sperisen C."/>
            <person name="Kredics L."/>
            <person name="Vagvoelgyi C."/>
            <person name="Patrignani A."/>
            <person name="Fitzpatrick D."/>
            <person name="Nagy I."/>
            <person name="Doyle S."/>
            <person name="Anderson J.B."/>
            <person name="Grigoriev I.V."/>
            <person name="Gueldener U."/>
            <person name="Muensterkoetter M."/>
            <person name="Nagy L.G."/>
        </authorList>
    </citation>
    <scope>NUCLEOTIDE SEQUENCE [LARGE SCALE GENOMIC DNA]</scope>
    <source>
        <strain evidence="2">C18/9</strain>
    </source>
</reference>
<evidence type="ECO:0000313" key="1">
    <source>
        <dbReference type="EMBL" id="SJL18846.1"/>
    </source>
</evidence>
<keyword evidence="2" id="KW-1185">Reference proteome</keyword>